<dbReference type="InterPro" id="IPR050541">
    <property type="entry name" value="LRR_TM_domain-containing"/>
</dbReference>
<evidence type="ECO:0000256" key="6">
    <source>
        <dbReference type="SAM" id="SignalP"/>
    </source>
</evidence>
<feature type="signal peptide" evidence="6">
    <location>
        <begin position="1"/>
        <end position="19"/>
    </location>
</feature>
<evidence type="ECO:0000256" key="2">
    <source>
        <dbReference type="ARBA" id="ARBA00022729"/>
    </source>
</evidence>
<keyword evidence="2 6" id="KW-0732">Signal</keyword>
<dbReference type="SUPFAM" id="SSF52058">
    <property type="entry name" value="L domain-like"/>
    <property type="match status" value="1"/>
</dbReference>
<dbReference type="InterPro" id="IPR003591">
    <property type="entry name" value="Leu-rich_rpt_typical-subtyp"/>
</dbReference>
<evidence type="ECO:0000256" key="3">
    <source>
        <dbReference type="ARBA" id="ARBA00022737"/>
    </source>
</evidence>
<feature type="chain" id="PRO_5046104486" description="LRRCT domain-containing protein" evidence="6">
    <location>
        <begin position="20"/>
        <end position="567"/>
    </location>
</feature>
<dbReference type="InterPro" id="IPR000483">
    <property type="entry name" value="Cys-rich_flank_reg_C"/>
</dbReference>
<evidence type="ECO:0000256" key="4">
    <source>
        <dbReference type="SAM" id="MobiDB-lite"/>
    </source>
</evidence>
<feature type="region of interest" description="Disordered" evidence="4">
    <location>
        <begin position="536"/>
        <end position="567"/>
    </location>
</feature>
<evidence type="ECO:0000313" key="9">
    <source>
        <dbReference type="Proteomes" id="UP001148838"/>
    </source>
</evidence>
<evidence type="ECO:0000259" key="7">
    <source>
        <dbReference type="SMART" id="SM00082"/>
    </source>
</evidence>
<dbReference type="InterPro" id="IPR001611">
    <property type="entry name" value="Leu-rich_rpt"/>
</dbReference>
<keyword evidence="5" id="KW-0812">Transmembrane</keyword>
<dbReference type="InterPro" id="IPR032675">
    <property type="entry name" value="LRR_dom_sf"/>
</dbReference>
<dbReference type="PROSITE" id="PS51450">
    <property type="entry name" value="LRR"/>
    <property type="match status" value="2"/>
</dbReference>
<evidence type="ECO:0000256" key="1">
    <source>
        <dbReference type="ARBA" id="ARBA00022614"/>
    </source>
</evidence>
<feature type="compositionally biased region" description="Low complexity" evidence="4">
    <location>
        <begin position="545"/>
        <end position="557"/>
    </location>
</feature>
<keyword evidence="5" id="KW-0472">Membrane</keyword>
<protein>
    <recommendedName>
        <fullName evidence="7">LRRCT domain-containing protein</fullName>
    </recommendedName>
</protein>
<organism evidence="8 9">
    <name type="scientific">Periplaneta americana</name>
    <name type="common">American cockroach</name>
    <name type="synonym">Blatta americana</name>
    <dbReference type="NCBI Taxonomy" id="6978"/>
    <lineage>
        <taxon>Eukaryota</taxon>
        <taxon>Metazoa</taxon>
        <taxon>Ecdysozoa</taxon>
        <taxon>Arthropoda</taxon>
        <taxon>Hexapoda</taxon>
        <taxon>Insecta</taxon>
        <taxon>Pterygota</taxon>
        <taxon>Neoptera</taxon>
        <taxon>Polyneoptera</taxon>
        <taxon>Dictyoptera</taxon>
        <taxon>Blattodea</taxon>
        <taxon>Blattoidea</taxon>
        <taxon>Blattidae</taxon>
        <taxon>Blattinae</taxon>
        <taxon>Periplaneta</taxon>
    </lineage>
</organism>
<dbReference type="PANTHER" id="PTHR24369">
    <property type="entry name" value="ANTIGEN BSP, PUTATIVE-RELATED"/>
    <property type="match status" value="1"/>
</dbReference>
<reference evidence="8 9" key="1">
    <citation type="journal article" date="2022" name="Allergy">
        <title>Genome assembly and annotation of Periplaneta americana reveal a comprehensive cockroach allergen profile.</title>
        <authorList>
            <person name="Wang L."/>
            <person name="Xiong Q."/>
            <person name="Saelim N."/>
            <person name="Wang L."/>
            <person name="Nong W."/>
            <person name="Wan A.T."/>
            <person name="Shi M."/>
            <person name="Liu X."/>
            <person name="Cao Q."/>
            <person name="Hui J.H.L."/>
            <person name="Sookrung N."/>
            <person name="Leung T.F."/>
            <person name="Tungtrongchitr A."/>
            <person name="Tsui S.K.W."/>
        </authorList>
    </citation>
    <scope>NUCLEOTIDE SEQUENCE [LARGE SCALE GENOMIC DNA]</scope>
    <source>
        <strain evidence="8">PWHHKU_190912</strain>
    </source>
</reference>
<name>A0ABQ8S1C5_PERAM</name>
<feature type="domain" description="LRRCT" evidence="7">
    <location>
        <begin position="391"/>
        <end position="443"/>
    </location>
</feature>
<proteinExistence type="predicted"/>
<keyword evidence="9" id="KW-1185">Reference proteome</keyword>
<dbReference type="SMART" id="SM00082">
    <property type="entry name" value="LRRCT"/>
    <property type="match status" value="1"/>
</dbReference>
<dbReference type="Proteomes" id="UP001148838">
    <property type="component" value="Unassembled WGS sequence"/>
</dbReference>
<keyword evidence="3" id="KW-0677">Repeat</keyword>
<accession>A0ABQ8S1C5</accession>
<sequence>MKKATYLFLALAAFGNVLCQETEGIDRSKLKHSITVLREVLPCPQECICNTHTKDPTNKEAVCPNLPKSLHPNIRYLKVTGNIGTISTEDIQEIEGQLYQLDLSGCNISRIQTGAFDSLVHLVSLNLSNNNIKTLSNDMFACPRLIYLYMDGNALQTIQNTAFSKLQRLMKLHLQHNLLQEISFGLPITLTDLDISHNRISTITSTTDLNKLKLKILNVCGNTLREFPPISSSKTLEVLCLEGEAAAHLPTEAAANFPSLTTITLIGSQKLQSEIDVASQSELAKMRKLIVLTIVNYHLKSLTFLAALDNLDTLNLHNVTIESYNNMDKALQHLTTLNIDWSPKLVKPILGNKNLLIKLSNIKTLSLKHTGLVSLSENNIPAIEHLDISENPLHCDCKLLWIQHKERDHLSKFLHSKPQTICNTPPSAARQTLQTIVNIVLCGEQQREGTLEQQSEVPIQTTTMRYVSRTTTPGYTTTPKYISMNSTGLPQQSQMTEKSDHSTLYIILGCVVGILILVGIVLTVVLTQMKKRRKCQISPNGGETPMQQQEQQPPIKQAKSSDHLLKK</sequence>
<feature type="transmembrane region" description="Helical" evidence="5">
    <location>
        <begin position="504"/>
        <end position="526"/>
    </location>
</feature>
<evidence type="ECO:0000256" key="5">
    <source>
        <dbReference type="SAM" id="Phobius"/>
    </source>
</evidence>
<dbReference type="PANTHER" id="PTHR24369:SF211">
    <property type="entry name" value="LEUCINE-RICH REPEAT-CONTAINING PROTEIN 15-LIKE"/>
    <property type="match status" value="1"/>
</dbReference>
<keyword evidence="5" id="KW-1133">Transmembrane helix</keyword>
<dbReference type="Gene3D" id="3.80.10.10">
    <property type="entry name" value="Ribonuclease Inhibitor"/>
    <property type="match status" value="3"/>
</dbReference>
<dbReference type="Pfam" id="PF13855">
    <property type="entry name" value="LRR_8"/>
    <property type="match status" value="1"/>
</dbReference>
<comment type="caution">
    <text evidence="8">The sequence shown here is derived from an EMBL/GenBank/DDBJ whole genome shotgun (WGS) entry which is preliminary data.</text>
</comment>
<dbReference type="EMBL" id="JAJSOF020000038">
    <property type="protein sequence ID" value="KAJ4427794.1"/>
    <property type="molecule type" value="Genomic_DNA"/>
</dbReference>
<dbReference type="SMART" id="SM00369">
    <property type="entry name" value="LRR_TYP"/>
    <property type="match status" value="4"/>
</dbReference>
<keyword evidence="1" id="KW-0433">Leucine-rich repeat</keyword>
<evidence type="ECO:0000313" key="8">
    <source>
        <dbReference type="EMBL" id="KAJ4427794.1"/>
    </source>
</evidence>
<gene>
    <name evidence="8" type="ORF">ANN_25447</name>
</gene>